<organism evidence="1 2">
    <name type="scientific">Prunus armeniaca</name>
    <name type="common">Apricot</name>
    <name type="synonym">Armeniaca vulgaris</name>
    <dbReference type="NCBI Taxonomy" id="36596"/>
    <lineage>
        <taxon>Eukaryota</taxon>
        <taxon>Viridiplantae</taxon>
        <taxon>Streptophyta</taxon>
        <taxon>Embryophyta</taxon>
        <taxon>Tracheophyta</taxon>
        <taxon>Spermatophyta</taxon>
        <taxon>Magnoliopsida</taxon>
        <taxon>eudicotyledons</taxon>
        <taxon>Gunneridae</taxon>
        <taxon>Pentapetalae</taxon>
        <taxon>rosids</taxon>
        <taxon>fabids</taxon>
        <taxon>Rosales</taxon>
        <taxon>Rosaceae</taxon>
        <taxon>Amygdaloideae</taxon>
        <taxon>Amygdaleae</taxon>
        <taxon>Prunus</taxon>
    </lineage>
</organism>
<gene>
    <name evidence="1" type="ORF">CURHAP_LOCUS25154</name>
</gene>
<dbReference type="InterPro" id="IPR040344">
    <property type="entry name" value="At3g17950-like"/>
</dbReference>
<dbReference type="PANTHER" id="PTHR33544">
    <property type="entry name" value="DUF4005 DOMAIN-CONTAINING PROTEIN-RELATED"/>
    <property type="match status" value="1"/>
</dbReference>
<accession>A0A6J5UJ70</accession>
<dbReference type="AlphaFoldDB" id="A0A6J5UJ70"/>
<dbReference type="Proteomes" id="UP000507222">
    <property type="component" value="Unassembled WGS sequence"/>
</dbReference>
<proteinExistence type="predicted"/>
<dbReference type="EMBL" id="CAEKDK010000004">
    <property type="protein sequence ID" value="CAB4276141.1"/>
    <property type="molecule type" value="Genomic_DNA"/>
</dbReference>
<name>A0A6J5UJ70_PRUAR</name>
<reference evidence="1 2" key="1">
    <citation type="submission" date="2020-05" db="EMBL/GenBank/DDBJ databases">
        <authorList>
            <person name="Campoy J."/>
            <person name="Schneeberger K."/>
            <person name="Spophaly S."/>
        </authorList>
    </citation>
    <scope>NUCLEOTIDE SEQUENCE [LARGE SCALE GENOMIC DNA]</scope>
    <source>
        <strain evidence="1">PruArmRojPasFocal</strain>
    </source>
</reference>
<protein>
    <submittedName>
        <fullName evidence="1">Uncharacterized protein</fullName>
    </submittedName>
</protein>
<evidence type="ECO:0000313" key="2">
    <source>
        <dbReference type="Proteomes" id="UP000507222"/>
    </source>
</evidence>
<evidence type="ECO:0000313" key="1">
    <source>
        <dbReference type="EMBL" id="CAB4276141.1"/>
    </source>
</evidence>
<sequence>MDGVGIQFPRRVEGLGTRALAGVLPVASDQNNNFMRATVLGTFWKIDPDLFGPYLTYPANHSLRPFTFNLHLHCLISTQAACQHPWGPSVPQQSQSALEKAAEIAQQLQPPNAVHAMATEDHEMPHGWPLGLEIMNMRLRVVESLPAAVVGHRPLHIPSASFTSFSSSNLDTEQSTASFFQDHSMSLGRLIGFRTGDRGRLYYPNSICFEEHDRNSIKGSHSDVSTRHQVASRRICIPLMLGALVKISRSKSKSKSKSKKAVFDGKG</sequence>
<dbReference type="PANTHER" id="PTHR33544:SF14">
    <property type="entry name" value="PROTEIN, PUTATIVE-RELATED"/>
    <property type="match status" value="1"/>
</dbReference>